<dbReference type="PROSITE" id="PS51462">
    <property type="entry name" value="NUDIX"/>
    <property type="match status" value="1"/>
</dbReference>
<protein>
    <submittedName>
        <fullName evidence="6">8-oxo-dGTP diphosphatase</fullName>
    </submittedName>
</protein>
<dbReference type="OrthoDB" id="9804563at2"/>
<dbReference type="InterPro" id="IPR000086">
    <property type="entry name" value="NUDIX_hydrolase_dom"/>
</dbReference>
<accession>A0A4S3PTG7</accession>
<evidence type="ECO:0000256" key="3">
    <source>
        <dbReference type="ARBA" id="ARBA00022842"/>
    </source>
</evidence>
<dbReference type="EMBL" id="SLUB01000012">
    <property type="protein sequence ID" value="THE13051.1"/>
    <property type="molecule type" value="Genomic_DNA"/>
</dbReference>
<dbReference type="Gene3D" id="3.90.79.10">
    <property type="entry name" value="Nucleoside Triphosphate Pyrophosphohydrolase"/>
    <property type="match status" value="1"/>
</dbReference>
<dbReference type="AlphaFoldDB" id="A0A4S3PTG7"/>
<reference evidence="6 7" key="1">
    <citation type="journal article" date="2019" name="Indoor Air">
        <title>Impacts of indoor surface finishes on bacterial viability.</title>
        <authorList>
            <person name="Hu J."/>
            <person name="Maamar S.B."/>
            <person name="Glawe A.J."/>
            <person name="Gottel N."/>
            <person name="Gilbert J.A."/>
            <person name="Hartmann E.M."/>
        </authorList>
    </citation>
    <scope>NUCLEOTIDE SEQUENCE [LARGE SCALE GENOMIC DNA]</scope>
    <source>
        <strain evidence="6 7">AF060A6</strain>
    </source>
</reference>
<dbReference type="PRINTS" id="PR00502">
    <property type="entry name" value="NUDIXFAMILY"/>
</dbReference>
<dbReference type="InterPro" id="IPR015797">
    <property type="entry name" value="NUDIX_hydrolase-like_dom_sf"/>
</dbReference>
<dbReference type="InterPro" id="IPR020084">
    <property type="entry name" value="NUDIX_hydrolase_CS"/>
</dbReference>
<comment type="similarity">
    <text evidence="4">Belongs to the Nudix hydrolase family.</text>
</comment>
<dbReference type="PROSITE" id="PS00893">
    <property type="entry name" value="NUDIX_BOX"/>
    <property type="match status" value="1"/>
</dbReference>
<evidence type="ECO:0000313" key="6">
    <source>
        <dbReference type="EMBL" id="THE13051.1"/>
    </source>
</evidence>
<dbReference type="PANTHER" id="PTHR43222">
    <property type="entry name" value="NUDIX HYDROLASE 23"/>
    <property type="match status" value="1"/>
</dbReference>
<feature type="domain" description="Nudix hydrolase" evidence="5">
    <location>
        <begin position="1"/>
        <end position="135"/>
    </location>
</feature>
<evidence type="ECO:0000313" key="7">
    <source>
        <dbReference type="Proteomes" id="UP000306477"/>
    </source>
</evidence>
<evidence type="ECO:0000259" key="5">
    <source>
        <dbReference type="PROSITE" id="PS51462"/>
    </source>
</evidence>
<dbReference type="Pfam" id="PF00293">
    <property type="entry name" value="NUDIX"/>
    <property type="match status" value="1"/>
</dbReference>
<evidence type="ECO:0000256" key="2">
    <source>
        <dbReference type="ARBA" id="ARBA00022801"/>
    </source>
</evidence>
<organism evidence="6 7">
    <name type="scientific">Bacillus timonensis</name>
    <dbReference type="NCBI Taxonomy" id="1033734"/>
    <lineage>
        <taxon>Bacteria</taxon>
        <taxon>Bacillati</taxon>
        <taxon>Bacillota</taxon>
        <taxon>Bacilli</taxon>
        <taxon>Bacillales</taxon>
        <taxon>Bacillaceae</taxon>
        <taxon>Bacillus</taxon>
    </lineage>
</organism>
<keyword evidence="7" id="KW-1185">Reference proteome</keyword>
<proteinExistence type="inferred from homology"/>
<gene>
    <name evidence="6" type="ORF">E1I69_09275</name>
</gene>
<dbReference type="Proteomes" id="UP000306477">
    <property type="component" value="Unassembled WGS sequence"/>
</dbReference>
<dbReference type="STRING" id="1033734.GCA_000285535_02036"/>
<dbReference type="InterPro" id="IPR020476">
    <property type="entry name" value="Nudix_hydrolase"/>
</dbReference>
<comment type="cofactor">
    <cofactor evidence="1">
        <name>Mg(2+)</name>
        <dbReference type="ChEBI" id="CHEBI:18420"/>
    </cofactor>
</comment>
<sequence length="165" mass="19490">MYSYTICFIKQGNKILLLNRESPEWMGIWNGVGGKLEQGETPLECVLREIWEETGIKMKHESVWHKGNITWTNPRHSYFDGMYVFVAELSEAYEYHTPLKTDEGILDWKDLSWIMHPKNVGLANLKYFLHEILNDETNYEHRFVYDGDNVVDFSRIPFVEPILTK</sequence>
<dbReference type="GO" id="GO:0016787">
    <property type="term" value="F:hydrolase activity"/>
    <property type="evidence" value="ECO:0007669"/>
    <property type="project" value="UniProtKB-KW"/>
</dbReference>
<dbReference type="PANTHER" id="PTHR43222:SF2">
    <property type="entry name" value="NUDIX HYDROLASE 23, CHLOROPLASTIC"/>
    <property type="match status" value="1"/>
</dbReference>
<dbReference type="RefSeq" id="WP_136379327.1">
    <property type="nucleotide sequence ID" value="NZ_SLUB01000012.1"/>
</dbReference>
<keyword evidence="2 4" id="KW-0378">Hydrolase</keyword>
<evidence type="ECO:0000256" key="4">
    <source>
        <dbReference type="RuleBase" id="RU003476"/>
    </source>
</evidence>
<dbReference type="SUPFAM" id="SSF55811">
    <property type="entry name" value="Nudix"/>
    <property type="match status" value="1"/>
</dbReference>
<comment type="caution">
    <text evidence="6">The sequence shown here is derived from an EMBL/GenBank/DDBJ whole genome shotgun (WGS) entry which is preliminary data.</text>
</comment>
<dbReference type="CDD" id="cd18886">
    <property type="entry name" value="NUDIX_MutT_Nudt1"/>
    <property type="match status" value="1"/>
</dbReference>
<keyword evidence="3" id="KW-0460">Magnesium</keyword>
<evidence type="ECO:0000256" key="1">
    <source>
        <dbReference type="ARBA" id="ARBA00001946"/>
    </source>
</evidence>
<name>A0A4S3PTG7_9BACI</name>